<organism evidence="1 2">
    <name type="scientific">Coniochaeta pulveracea</name>
    <dbReference type="NCBI Taxonomy" id="177199"/>
    <lineage>
        <taxon>Eukaryota</taxon>
        <taxon>Fungi</taxon>
        <taxon>Dikarya</taxon>
        <taxon>Ascomycota</taxon>
        <taxon>Pezizomycotina</taxon>
        <taxon>Sordariomycetes</taxon>
        <taxon>Sordariomycetidae</taxon>
        <taxon>Coniochaetales</taxon>
        <taxon>Coniochaetaceae</taxon>
        <taxon>Coniochaeta</taxon>
    </lineage>
</organism>
<reference evidence="1 2" key="1">
    <citation type="submission" date="2018-08" db="EMBL/GenBank/DDBJ databases">
        <title>Draft genome of the lignicolous fungus Coniochaeta pulveracea.</title>
        <authorList>
            <person name="Borstlap C.J."/>
            <person name="De Witt R.N."/>
            <person name="Botha A."/>
            <person name="Volschenk H."/>
        </authorList>
    </citation>
    <scope>NUCLEOTIDE SEQUENCE [LARGE SCALE GENOMIC DNA]</scope>
    <source>
        <strain evidence="1 2">CAB683</strain>
    </source>
</reference>
<sequence>MWEKPLSEVGVHAVGYRCVVSSMHDIVALSSFQPCLPVRRWETIRECDQGGLIAFEAACLLGLAHALLLWYKVCDGSITFRSHLAAWWTSDGGVLITNSV</sequence>
<dbReference type="EMBL" id="QVQW01000009">
    <property type="protein sequence ID" value="RKU47463.1"/>
    <property type="molecule type" value="Genomic_DNA"/>
</dbReference>
<accession>A0A420YHV1</accession>
<evidence type="ECO:0000313" key="1">
    <source>
        <dbReference type="EMBL" id="RKU47463.1"/>
    </source>
</evidence>
<name>A0A420YHV1_9PEZI</name>
<gene>
    <name evidence="1" type="ORF">DL546_009255</name>
</gene>
<proteinExistence type="predicted"/>
<dbReference type="Proteomes" id="UP000275385">
    <property type="component" value="Unassembled WGS sequence"/>
</dbReference>
<comment type="caution">
    <text evidence="1">The sequence shown here is derived from an EMBL/GenBank/DDBJ whole genome shotgun (WGS) entry which is preliminary data.</text>
</comment>
<dbReference type="AlphaFoldDB" id="A0A420YHV1"/>
<keyword evidence="2" id="KW-1185">Reference proteome</keyword>
<protein>
    <submittedName>
        <fullName evidence="1">Uncharacterized protein</fullName>
    </submittedName>
</protein>
<evidence type="ECO:0000313" key="2">
    <source>
        <dbReference type="Proteomes" id="UP000275385"/>
    </source>
</evidence>